<dbReference type="OrthoDB" id="108365at2759"/>
<dbReference type="GO" id="GO:0004743">
    <property type="term" value="F:pyruvate kinase activity"/>
    <property type="evidence" value="ECO:0007669"/>
    <property type="project" value="UniProtKB-EC"/>
</dbReference>
<evidence type="ECO:0000256" key="5">
    <source>
        <dbReference type="ARBA" id="ARBA00012142"/>
    </source>
</evidence>
<comment type="pathway">
    <text evidence="3 15">Carbohydrate degradation; glycolysis; pyruvate from D-glyceraldehyde 3-phosphate: step 5/5.</text>
</comment>
<evidence type="ECO:0000256" key="11">
    <source>
        <dbReference type="ARBA" id="ARBA00022842"/>
    </source>
</evidence>
<dbReference type="InterPro" id="IPR015793">
    <property type="entry name" value="Pyrv_Knase_brl"/>
</dbReference>
<dbReference type="InterPro" id="IPR011037">
    <property type="entry name" value="Pyrv_Knase-like_insert_dom_sf"/>
</dbReference>
<keyword evidence="6 15" id="KW-0808">Transferase</keyword>
<dbReference type="InterPro" id="IPR015795">
    <property type="entry name" value="Pyrv_Knase_C"/>
</dbReference>
<evidence type="ECO:0000256" key="9">
    <source>
        <dbReference type="ARBA" id="ARBA00022777"/>
    </source>
</evidence>
<keyword evidence="8" id="KW-0547">Nucleotide-binding</keyword>
<dbReference type="PRINTS" id="PR01050">
    <property type="entry name" value="PYRUVTKNASE"/>
</dbReference>
<evidence type="ECO:0000256" key="6">
    <source>
        <dbReference type="ARBA" id="ARBA00022679"/>
    </source>
</evidence>
<dbReference type="FunFam" id="3.20.20.60:FF:000025">
    <property type="entry name" value="Pyruvate kinase"/>
    <property type="match status" value="1"/>
</dbReference>
<dbReference type="Gene3D" id="3.40.1380.20">
    <property type="entry name" value="Pyruvate kinase, C-terminal domain"/>
    <property type="match status" value="1"/>
</dbReference>
<comment type="catalytic activity">
    <reaction evidence="14 15">
        <text>pyruvate + ATP = phosphoenolpyruvate + ADP + H(+)</text>
        <dbReference type="Rhea" id="RHEA:18157"/>
        <dbReference type="ChEBI" id="CHEBI:15361"/>
        <dbReference type="ChEBI" id="CHEBI:15378"/>
        <dbReference type="ChEBI" id="CHEBI:30616"/>
        <dbReference type="ChEBI" id="CHEBI:58702"/>
        <dbReference type="ChEBI" id="CHEBI:456216"/>
        <dbReference type="EC" id="2.7.1.40"/>
    </reaction>
</comment>
<keyword evidence="19" id="KW-1185">Reference proteome</keyword>
<dbReference type="PROSITE" id="PS00110">
    <property type="entry name" value="PYRUVATE_KINASE"/>
    <property type="match status" value="1"/>
</dbReference>
<feature type="domain" description="Pyruvate kinase C-terminal" evidence="17">
    <location>
        <begin position="454"/>
        <end position="552"/>
    </location>
</feature>
<keyword evidence="9 15" id="KW-0418">Kinase</keyword>
<dbReference type="Pfam" id="PF00224">
    <property type="entry name" value="PK"/>
    <property type="match status" value="1"/>
</dbReference>
<dbReference type="SUPFAM" id="SSF50800">
    <property type="entry name" value="PK beta-barrel domain-like"/>
    <property type="match status" value="1"/>
</dbReference>
<dbReference type="GO" id="GO:0030955">
    <property type="term" value="F:potassium ion binding"/>
    <property type="evidence" value="ECO:0007669"/>
    <property type="project" value="InterPro"/>
</dbReference>
<evidence type="ECO:0000313" key="18">
    <source>
        <dbReference type="EMBL" id="PSS29256.1"/>
    </source>
</evidence>
<dbReference type="Proteomes" id="UP000241394">
    <property type="component" value="Chromosome LG6"/>
</dbReference>
<dbReference type="GO" id="GO:0016301">
    <property type="term" value="F:kinase activity"/>
    <property type="evidence" value="ECO:0007669"/>
    <property type="project" value="UniProtKB-KW"/>
</dbReference>
<keyword evidence="13 18" id="KW-0670">Pyruvate</keyword>
<reference evidence="18 19" key="1">
    <citation type="submission" date="2017-07" db="EMBL/GenBank/DDBJ databases">
        <title>An improved, manually edited Actinidia chinensis var. chinensis (kiwifruit) genome highlights the challenges associated with draft genomes and gene prediction in plants.</title>
        <authorList>
            <person name="Pilkington S."/>
            <person name="Crowhurst R."/>
            <person name="Hilario E."/>
            <person name="Nardozza S."/>
            <person name="Fraser L."/>
            <person name="Peng Y."/>
            <person name="Gunaseelan K."/>
            <person name="Simpson R."/>
            <person name="Tahir J."/>
            <person name="Deroles S."/>
            <person name="Templeton K."/>
            <person name="Luo Z."/>
            <person name="Davy M."/>
            <person name="Cheng C."/>
            <person name="Mcneilage M."/>
            <person name="Scaglione D."/>
            <person name="Liu Y."/>
            <person name="Zhang Q."/>
            <person name="Datson P."/>
            <person name="De Silva N."/>
            <person name="Gardiner S."/>
            <person name="Bassett H."/>
            <person name="Chagne D."/>
            <person name="Mccallum J."/>
            <person name="Dzierzon H."/>
            <person name="Deng C."/>
            <person name="Wang Y.-Y."/>
            <person name="Barron N."/>
            <person name="Manako K."/>
            <person name="Bowen J."/>
            <person name="Foster T."/>
            <person name="Erridge Z."/>
            <person name="Tiffin H."/>
            <person name="Waite C."/>
            <person name="Davies K."/>
            <person name="Grierson E."/>
            <person name="Laing W."/>
            <person name="Kirk R."/>
            <person name="Chen X."/>
            <person name="Wood M."/>
            <person name="Montefiori M."/>
            <person name="Brummell D."/>
            <person name="Schwinn K."/>
            <person name="Catanach A."/>
            <person name="Fullerton C."/>
            <person name="Li D."/>
            <person name="Meiyalaghan S."/>
            <person name="Nieuwenhuizen N."/>
            <person name="Read N."/>
            <person name="Prakash R."/>
            <person name="Hunter D."/>
            <person name="Zhang H."/>
            <person name="Mckenzie M."/>
            <person name="Knabel M."/>
            <person name="Harris A."/>
            <person name="Allan A."/>
            <person name="Chen A."/>
            <person name="Janssen B."/>
            <person name="Plunkett B."/>
            <person name="Dwamena C."/>
            <person name="Voogd C."/>
            <person name="Leif D."/>
            <person name="Lafferty D."/>
            <person name="Souleyre E."/>
            <person name="Varkonyi-Gasic E."/>
            <person name="Gambi F."/>
            <person name="Hanley J."/>
            <person name="Yao J.-L."/>
            <person name="Cheung J."/>
            <person name="David K."/>
            <person name="Warren B."/>
            <person name="Marsh K."/>
            <person name="Snowden K."/>
            <person name="Lin-Wang K."/>
            <person name="Brian L."/>
            <person name="Martinez-Sanchez M."/>
            <person name="Wang M."/>
            <person name="Ileperuma N."/>
            <person name="Macnee N."/>
            <person name="Campin R."/>
            <person name="Mcatee P."/>
            <person name="Drummond R."/>
            <person name="Espley R."/>
            <person name="Ireland H."/>
            <person name="Wu R."/>
            <person name="Atkinson R."/>
            <person name="Karunairetnam S."/>
            <person name="Bulley S."/>
            <person name="Chunkath S."/>
            <person name="Hanley Z."/>
            <person name="Storey R."/>
            <person name="Thrimawithana A."/>
            <person name="Thomson S."/>
            <person name="David C."/>
            <person name="Testolin R."/>
        </authorList>
    </citation>
    <scope>NUCLEOTIDE SEQUENCE [LARGE SCALE GENOMIC DNA]</scope>
    <source>
        <strain evidence="19">cv. Red5</strain>
        <tissue evidence="18">Young leaf</tissue>
    </source>
</reference>
<evidence type="ECO:0000256" key="7">
    <source>
        <dbReference type="ARBA" id="ARBA00022723"/>
    </source>
</evidence>
<evidence type="ECO:0000256" key="15">
    <source>
        <dbReference type="RuleBase" id="RU000504"/>
    </source>
</evidence>
<evidence type="ECO:0000259" key="17">
    <source>
        <dbReference type="Pfam" id="PF02887"/>
    </source>
</evidence>
<name>A0A2R6RGT6_ACTCC</name>
<keyword evidence="7" id="KW-0479">Metal-binding</keyword>
<comment type="caution">
    <text evidence="18">The sequence shown here is derived from an EMBL/GenBank/DDBJ whole genome shotgun (WGS) entry which is preliminary data.</text>
</comment>
<dbReference type="InterPro" id="IPR001697">
    <property type="entry name" value="Pyr_Knase"/>
</dbReference>
<dbReference type="SUPFAM" id="SSF52935">
    <property type="entry name" value="PK C-terminal domain-like"/>
    <property type="match status" value="1"/>
</dbReference>
<keyword evidence="11 15" id="KW-0460">Magnesium</keyword>
<dbReference type="STRING" id="1590841.A0A2R6RGT6"/>
<dbReference type="GO" id="GO:0000287">
    <property type="term" value="F:magnesium ion binding"/>
    <property type="evidence" value="ECO:0007669"/>
    <property type="project" value="InterPro"/>
</dbReference>
<proteinExistence type="inferred from homology"/>
<comment type="cofactor">
    <cofactor evidence="1">
        <name>Mg(2+)</name>
        <dbReference type="ChEBI" id="CHEBI:18420"/>
    </cofactor>
</comment>
<dbReference type="Gramene" id="PSS29256">
    <property type="protein sequence ID" value="PSS29256"/>
    <property type="gene ID" value="CEY00_Acc06872"/>
</dbReference>
<evidence type="ECO:0000256" key="1">
    <source>
        <dbReference type="ARBA" id="ARBA00001946"/>
    </source>
</evidence>
<evidence type="ECO:0000256" key="3">
    <source>
        <dbReference type="ARBA" id="ARBA00004997"/>
    </source>
</evidence>
<gene>
    <name evidence="18" type="ORF">CEY00_Acc06872</name>
</gene>
<accession>A0A2R6RGT6</accession>
<evidence type="ECO:0000256" key="2">
    <source>
        <dbReference type="ARBA" id="ARBA00001958"/>
    </source>
</evidence>
<evidence type="ECO:0000313" key="19">
    <source>
        <dbReference type="Proteomes" id="UP000241394"/>
    </source>
</evidence>
<dbReference type="PANTHER" id="PTHR11817">
    <property type="entry name" value="PYRUVATE KINASE"/>
    <property type="match status" value="1"/>
</dbReference>
<keyword evidence="10" id="KW-0067">ATP-binding</keyword>
<dbReference type="AlphaFoldDB" id="A0A2R6RGT6"/>
<evidence type="ECO:0000259" key="16">
    <source>
        <dbReference type="Pfam" id="PF00224"/>
    </source>
</evidence>
<keyword evidence="12 15" id="KW-0324">Glycolysis</keyword>
<dbReference type="EMBL" id="NKQK01000006">
    <property type="protein sequence ID" value="PSS29256.1"/>
    <property type="molecule type" value="Genomic_DNA"/>
</dbReference>
<dbReference type="InterPro" id="IPR040442">
    <property type="entry name" value="Pyrv_kinase-like_dom_sf"/>
</dbReference>
<evidence type="ECO:0000256" key="4">
    <source>
        <dbReference type="ARBA" id="ARBA00008663"/>
    </source>
</evidence>
<dbReference type="Gene3D" id="2.40.33.10">
    <property type="entry name" value="PK beta-barrel domain-like"/>
    <property type="match status" value="1"/>
</dbReference>
<dbReference type="NCBIfam" id="TIGR01064">
    <property type="entry name" value="pyruv_kin"/>
    <property type="match status" value="1"/>
</dbReference>
<dbReference type="UniPathway" id="UPA00109">
    <property type="reaction ID" value="UER00188"/>
</dbReference>
<comment type="cofactor">
    <cofactor evidence="2">
        <name>K(+)</name>
        <dbReference type="ChEBI" id="CHEBI:29103"/>
    </cofactor>
</comment>
<protein>
    <recommendedName>
        <fullName evidence="5 15">Pyruvate kinase</fullName>
        <ecNumber evidence="5 15">2.7.1.40</ecNumber>
    </recommendedName>
</protein>
<evidence type="ECO:0000256" key="10">
    <source>
        <dbReference type="ARBA" id="ARBA00022840"/>
    </source>
</evidence>
<comment type="similarity">
    <text evidence="4 15">Belongs to the pyruvate kinase family.</text>
</comment>
<dbReference type="Gene3D" id="3.20.20.60">
    <property type="entry name" value="Phosphoenolpyruvate-binding domains"/>
    <property type="match status" value="1"/>
</dbReference>
<dbReference type="OMA" id="MACFEVI"/>
<dbReference type="EC" id="2.7.1.40" evidence="5 15"/>
<dbReference type="GO" id="GO:0009570">
    <property type="term" value="C:chloroplast stroma"/>
    <property type="evidence" value="ECO:0007669"/>
    <property type="project" value="UniProtKB-ARBA"/>
</dbReference>
<evidence type="ECO:0000256" key="8">
    <source>
        <dbReference type="ARBA" id="ARBA00022741"/>
    </source>
</evidence>
<sequence length="572" mass="63126">MAVTGDSAVFCRRIITNGSDVSSKNWVFRVSANPLRFGFNAEKLKGSKVKIGVRAAVELGVSKSLEGSLGLDVVIEGELREKGFLGLRKTKLVCTIGPACCSFEDLERLALAGMNVARFNMCHNTREWHRDVIRRIKRLNEEKGFCVSVMIDTEGSQHVIDHGAPSSVKAEDGSIWLFTTEKFEGSRPFTVQANYEGFSEGIVVGDELVIDGGMASFEVIEKIENGLRCKCIDPGLLLPRAKLSFWRNGKLVEKNQDLPTLSTKDWSDIEFGISERVDFIAMSFVNDADAIKQLKNYLSAKTPKPIRVLAKIESLESLHKLEEIVEVSDGIMVARGDLGVEIPLEQIPAVQQKITHVCRQLNKPVIVASQLLESMIEYPTPTRAEVADVSEAVRQYADALMLSGESAIGSYGQKALSVLRMTSSRMELWSREENQQNGLQQRQLGQSLPDVIAEQICNCSVEMANNLGVDAIFVYTKHGHMASLLSRNRPCPPVFAFTNDDSTRMAMNLQWGVMPFLVDLSDDMEANISKTIDLMKTKGMVKEGDAVLVVSDAIPSCGNPNVFQSIQVKTIV</sequence>
<feature type="domain" description="Pyruvate kinase barrel" evidence="16">
    <location>
        <begin position="88"/>
        <end position="415"/>
    </location>
</feature>
<dbReference type="InterPro" id="IPR018209">
    <property type="entry name" value="Pyrv_Knase_AS"/>
</dbReference>
<dbReference type="Pfam" id="PF02887">
    <property type="entry name" value="PK_C"/>
    <property type="match status" value="1"/>
</dbReference>
<dbReference type="InterPro" id="IPR015813">
    <property type="entry name" value="Pyrv/PenolPyrv_kinase-like_dom"/>
</dbReference>
<evidence type="ECO:0000256" key="14">
    <source>
        <dbReference type="ARBA" id="ARBA00048152"/>
    </source>
</evidence>
<organism evidence="18 19">
    <name type="scientific">Actinidia chinensis var. chinensis</name>
    <name type="common">Chinese soft-hair kiwi</name>
    <dbReference type="NCBI Taxonomy" id="1590841"/>
    <lineage>
        <taxon>Eukaryota</taxon>
        <taxon>Viridiplantae</taxon>
        <taxon>Streptophyta</taxon>
        <taxon>Embryophyta</taxon>
        <taxon>Tracheophyta</taxon>
        <taxon>Spermatophyta</taxon>
        <taxon>Magnoliopsida</taxon>
        <taxon>eudicotyledons</taxon>
        <taxon>Gunneridae</taxon>
        <taxon>Pentapetalae</taxon>
        <taxon>asterids</taxon>
        <taxon>Ericales</taxon>
        <taxon>Actinidiaceae</taxon>
        <taxon>Actinidia</taxon>
    </lineage>
</organism>
<reference evidence="19" key="2">
    <citation type="journal article" date="2018" name="BMC Genomics">
        <title>A manually annotated Actinidia chinensis var. chinensis (kiwifruit) genome highlights the challenges associated with draft genomes and gene prediction in plants.</title>
        <authorList>
            <person name="Pilkington S.M."/>
            <person name="Crowhurst R."/>
            <person name="Hilario E."/>
            <person name="Nardozza S."/>
            <person name="Fraser L."/>
            <person name="Peng Y."/>
            <person name="Gunaseelan K."/>
            <person name="Simpson R."/>
            <person name="Tahir J."/>
            <person name="Deroles S.C."/>
            <person name="Templeton K."/>
            <person name="Luo Z."/>
            <person name="Davy M."/>
            <person name="Cheng C."/>
            <person name="McNeilage M."/>
            <person name="Scaglione D."/>
            <person name="Liu Y."/>
            <person name="Zhang Q."/>
            <person name="Datson P."/>
            <person name="De Silva N."/>
            <person name="Gardiner S.E."/>
            <person name="Bassett H."/>
            <person name="Chagne D."/>
            <person name="McCallum J."/>
            <person name="Dzierzon H."/>
            <person name="Deng C."/>
            <person name="Wang Y.Y."/>
            <person name="Barron L."/>
            <person name="Manako K."/>
            <person name="Bowen J."/>
            <person name="Foster T.M."/>
            <person name="Erridge Z.A."/>
            <person name="Tiffin H."/>
            <person name="Waite C.N."/>
            <person name="Davies K.M."/>
            <person name="Grierson E.P."/>
            <person name="Laing W.A."/>
            <person name="Kirk R."/>
            <person name="Chen X."/>
            <person name="Wood M."/>
            <person name="Montefiori M."/>
            <person name="Brummell D.A."/>
            <person name="Schwinn K.E."/>
            <person name="Catanach A."/>
            <person name="Fullerton C."/>
            <person name="Li D."/>
            <person name="Meiyalaghan S."/>
            <person name="Nieuwenhuizen N."/>
            <person name="Read N."/>
            <person name="Prakash R."/>
            <person name="Hunter D."/>
            <person name="Zhang H."/>
            <person name="McKenzie M."/>
            <person name="Knabel M."/>
            <person name="Harris A."/>
            <person name="Allan A.C."/>
            <person name="Gleave A."/>
            <person name="Chen A."/>
            <person name="Janssen B.J."/>
            <person name="Plunkett B."/>
            <person name="Ampomah-Dwamena C."/>
            <person name="Voogd C."/>
            <person name="Leif D."/>
            <person name="Lafferty D."/>
            <person name="Souleyre E.J.F."/>
            <person name="Varkonyi-Gasic E."/>
            <person name="Gambi F."/>
            <person name="Hanley J."/>
            <person name="Yao J.L."/>
            <person name="Cheung J."/>
            <person name="David K.M."/>
            <person name="Warren B."/>
            <person name="Marsh K."/>
            <person name="Snowden K.C."/>
            <person name="Lin-Wang K."/>
            <person name="Brian L."/>
            <person name="Martinez-Sanchez M."/>
            <person name="Wang M."/>
            <person name="Ileperuma N."/>
            <person name="Macnee N."/>
            <person name="Campin R."/>
            <person name="McAtee P."/>
            <person name="Drummond R.S.M."/>
            <person name="Espley R.V."/>
            <person name="Ireland H.S."/>
            <person name="Wu R."/>
            <person name="Atkinson R.G."/>
            <person name="Karunairetnam S."/>
            <person name="Bulley S."/>
            <person name="Chunkath S."/>
            <person name="Hanley Z."/>
            <person name="Storey R."/>
            <person name="Thrimawithana A.H."/>
            <person name="Thomson S."/>
            <person name="David C."/>
            <person name="Testolin R."/>
            <person name="Huang H."/>
            <person name="Hellens R.P."/>
            <person name="Schaffer R.J."/>
        </authorList>
    </citation>
    <scope>NUCLEOTIDE SEQUENCE [LARGE SCALE GENOMIC DNA]</scope>
    <source>
        <strain evidence="19">cv. Red5</strain>
    </source>
</reference>
<evidence type="ECO:0000256" key="12">
    <source>
        <dbReference type="ARBA" id="ARBA00023152"/>
    </source>
</evidence>
<dbReference type="SUPFAM" id="SSF51621">
    <property type="entry name" value="Phosphoenolpyruvate/pyruvate domain"/>
    <property type="match status" value="1"/>
</dbReference>
<evidence type="ECO:0000256" key="13">
    <source>
        <dbReference type="ARBA" id="ARBA00023317"/>
    </source>
</evidence>
<dbReference type="InterPro" id="IPR036918">
    <property type="entry name" value="Pyrv_Knase_C_sf"/>
</dbReference>
<dbReference type="InterPro" id="IPR015806">
    <property type="entry name" value="Pyrv_Knase_insert_dom_sf"/>
</dbReference>
<dbReference type="GO" id="GO:0005524">
    <property type="term" value="F:ATP binding"/>
    <property type="evidence" value="ECO:0007669"/>
    <property type="project" value="UniProtKB-KW"/>
</dbReference>
<dbReference type="InParanoid" id="A0A2R6RGT6"/>